<feature type="transmembrane region" description="Helical" evidence="2">
    <location>
        <begin position="53"/>
        <end position="75"/>
    </location>
</feature>
<evidence type="ECO:0000313" key="3">
    <source>
        <dbReference type="EMBL" id="MBR7743392.1"/>
    </source>
</evidence>
<keyword evidence="4" id="KW-1185">Reference proteome</keyword>
<protein>
    <recommendedName>
        <fullName evidence="5">DUF485 domain-containing protein</fullName>
    </recommendedName>
</protein>
<dbReference type="EMBL" id="JAGSNF010000010">
    <property type="protein sequence ID" value="MBR7743392.1"/>
    <property type="molecule type" value="Genomic_DNA"/>
</dbReference>
<dbReference type="Proteomes" id="UP000677016">
    <property type="component" value="Unassembled WGS sequence"/>
</dbReference>
<gene>
    <name evidence="3" type="ORF">KC207_08830</name>
</gene>
<reference evidence="3" key="1">
    <citation type="submission" date="2021-04" db="EMBL/GenBank/DDBJ databases">
        <title>Phycicoccus avicenniae sp. nov., a novel endophytic actinomycetes isolated from branch of Avicennia mariana.</title>
        <authorList>
            <person name="Tuo L."/>
        </authorList>
    </citation>
    <scope>NUCLEOTIDE SEQUENCE</scope>
    <source>
        <strain evidence="3">BSK3Z-2</strain>
    </source>
</reference>
<accession>A0A941HZW0</accession>
<keyword evidence="2" id="KW-0812">Transmembrane</keyword>
<comment type="caution">
    <text evidence="3">The sequence shown here is derived from an EMBL/GenBank/DDBJ whole genome shotgun (WGS) entry which is preliminary data.</text>
</comment>
<keyword evidence="2" id="KW-0472">Membrane</keyword>
<organism evidence="3 4">
    <name type="scientific">Phycicoccus avicenniae</name>
    <dbReference type="NCBI Taxonomy" id="2828860"/>
    <lineage>
        <taxon>Bacteria</taxon>
        <taxon>Bacillati</taxon>
        <taxon>Actinomycetota</taxon>
        <taxon>Actinomycetes</taxon>
        <taxon>Micrococcales</taxon>
        <taxon>Intrasporangiaceae</taxon>
        <taxon>Phycicoccus</taxon>
    </lineage>
</organism>
<feature type="region of interest" description="Disordered" evidence="1">
    <location>
        <begin position="1"/>
        <end position="28"/>
    </location>
</feature>
<evidence type="ECO:0008006" key="5">
    <source>
        <dbReference type="Google" id="ProtNLM"/>
    </source>
</evidence>
<name>A0A941HZW0_9MICO</name>
<keyword evidence="2" id="KW-1133">Transmembrane helix</keyword>
<sequence length="126" mass="13616">MAGPDEPAARVRVTSSRRRAAPVAPRPVTTELEEETALGDVYLGGLMRAQLRLSLAVLALTVTGVAALPVALLLLPATSQATLLGVRVPWLVLGVAVYPTAWLLARWYTRQSERLEADFADVVQER</sequence>
<dbReference type="AlphaFoldDB" id="A0A941HZW0"/>
<feature type="transmembrane region" description="Helical" evidence="2">
    <location>
        <begin position="87"/>
        <end position="105"/>
    </location>
</feature>
<evidence type="ECO:0000256" key="2">
    <source>
        <dbReference type="SAM" id="Phobius"/>
    </source>
</evidence>
<proteinExistence type="predicted"/>
<evidence type="ECO:0000256" key="1">
    <source>
        <dbReference type="SAM" id="MobiDB-lite"/>
    </source>
</evidence>
<evidence type="ECO:0000313" key="4">
    <source>
        <dbReference type="Proteomes" id="UP000677016"/>
    </source>
</evidence>